<sequence>MKRTRAALLCLLTTLLLISAADSTVMRLEMTHRDTLFPTSVRRIGDIIGSDQKRHSLISHKRTTATNGGARLSLRSGFDYGRLSISPRSESVPRRKGSEWWWTPGAS</sequence>
<feature type="signal peptide" evidence="1">
    <location>
        <begin position="1"/>
        <end position="23"/>
    </location>
</feature>
<dbReference type="Gramene" id="A01p50090.2_BraZ1">
    <property type="protein sequence ID" value="A01p50090.2_BraZ1.CDS.1"/>
    <property type="gene ID" value="A01g50090.2_BraZ1"/>
</dbReference>
<protein>
    <submittedName>
        <fullName evidence="2">Uncharacterized protein</fullName>
    </submittedName>
</protein>
<dbReference type="AlphaFoldDB" id="A0A8D9LXV9"/>
<evidence type="ECO:0000256" key="1">
    <source>
        <dbReference type="SAM" id="SignalP"/>
    </source>
</evidence>
<dbReference type="Proteomes" id="UP000694005">
    <property type="component" value="Chromosome A01"/>
</dbReference>
<gene>
    <name evidence="2" type="ORF">BRAPAZ1V2_A01P50090.2</name>
</gene>
<dbReference type="EMBL" id="LS974617">
    <property type="protein sequence ID" value="CAG7890933.1"/>
    <property type="molecule type" value="Genomic_DNA"/>
</dbReference>
<proteinExistence type="predicted"/>
<keyword evidence="1" id="KW-0732">Signal</keyword>
<evidence type="ECO:0000313" key="3">
    <source>
        <dbReference type="Proteomes" id="UP000694005"/>
    </source>
</evidence>
<accession>A0A8D9LXV9</accession>
<name>A0A8D9LXV9_BRACM</name>
<reference evidence="2 3" key="1">
    <citation type="submission" date="2021-07" db="EMBL/GenBank/DDBJ databases">
        <authorList>
            <consortium name="Genoscope - CEA"/>
            <person name="William W."/>
        </authorList>
    </citation>
    <scope>NUCLEOTIDE SEQUENCE [LARGE SCALE GENOMIC DNA]</scope>
</reference>
<organism evidence="2 3">
    <name type="scientific">Brassica campestris</name>
    <name type="common">Field mustard</name>
    <dbReference type="NCBI Taxonomy" id="3711"/>
    <lineage>
        <taxon>Eukaryota</taxon>
        <taxon>Viridiplantae</taxon>
        <taxon>Streptophyta</taxon>
        <taxon>Embryophyta</taxon>
        <taxon>Tracheophyta</taxon>
        <taxon>Spermatophyta</taxon>
        <taxon>Magnoliopsida</taxon>
        <taxon>eudicotyledons</taxon>
        <taxon>Gunneridae</taxon>
        <taxon>Pentapetalae</taxon>
        <taxon>rosids</taxon>
        <taxon>malvids</taxon>
        <taxon>Brassicales</taxon>
        <taxon>Brassicaceae</taxon>
        <taxon>Brassiceae</taxon>
        <taxon>Brassica</taxon>
    </lineage>
</organism>
<evidence type="ECO:0000313" key="2">
    <source>
        <dbReference type="EMBL" id="CAG7890933.1"/>
    </source>
</evidence>
<feature type="chain" id="PRO_5034368237" evidence="1">
    <location>
        <begin position="24"/>
        <end position="107"/>
    </location>
</feature>